<evidence type="ECO:0000256" key="1">
    <source>
        <dbReference type="SAM" id="SignalP"/>
    </source>
</evidence>
<dbReference type="EMBL" id="JAXCEI010000008">
    <property type="protein sequence ID" value="MFA1541110.1"/>
    <property type="molecule type" value="Genomic_DNA"/>
</dbReference>
<dbReference type="RefSeq" id="WP_371951207.1">
    <property type="nucleotide sequence ID" value="NZ_JAXCEI010000008.1"/>
</dbReference>
<keyword evidence="1" id="KW-0732">Signal</keyword>
<evidence type="ECO:0000313" key="2">
    <source>
        <dbReference type="EMBL" id="MFA1541110.1"/>
    </source>
</evidence>
<accession>A0ABV4QEH4</accession>
<sequence>MKTRIRTVLAAGAATVGIAATTLAGSVASPTEAKAAGGPWLGCPYGAVCIYTDTTFSHITQTFWSYGPHNLVNQYGRRPIVNNQYGGATATLCYGYNGTSCDAGWTIPPKEGTACATCYALPYLTPFNSIVLNRP</sequence>
<dbReference type="Proteomes" id="UP001569963">
    <property type="component" value="Unassembled WGS sequence"/>
</dbReference>
<feature type="chain" id="PRO_5045572053" description="Peptidase inhibitor family I36 protein" evidence="1">
    <location>
        <begin position="25"/>
        <end position="135"/>
    </location>
</feature>
<protein>
    <recommendedName>
        <fullName evidence="4">Peptidase inhibitor family I36 protein</fullName>
    </recommendedName>
</protein>
<comment type="caution">
    <text evidence="2">The sequence shown here is derived from an EMBL/GenBank/DDBJ whole genome shotgun (WGS) entry which is preliminary data.</text>
</comment>
<organism evidence="2 3">
    <name type="scientific">Actinomadura monticuli</name>
    <dbReference type="NCBI Taxonomy" id="3097367"/>
    <lineage>
        <taxon>Bacteria</taxon>
        <taxon>Bacillati</taxon>
        <taxon>Actinomycetota</taxon>
        <taxon>Actinomycetes</taxon>
        <taxon>Streptosporangiales</taxon>
        <taxon>Thermomonosporaceae</taxon>
        <taxon>Actinomadura</taxon>
    </lineage>
</organism>
<keyword evidence="3" id="KW-1185">Reference proteome</keyword>
<reference evidence="2 3" key="1">
    <citation type="submission" date="2023-11" db="EMBL/GenBank/DDBJ databases">
        <title>Actinomadura monticuli sp. nov., isolated from volcanic ash.</title>
        <authorList>
            <person name="Lee S.D."/>
            <person name="Yang H."/>
            <person name="Kim I.S."/>
        </authorList>
    </citation>
    <scope>NUCLEOTIDE SEQUENCE [LARGE SCALE GENOMIC DNA]</scope>
    <source>
        <strain evidence="2 3">DLS-62</strain>
    </source>
</reference>
<name>A0ABV4QEH4_9ACTN</name>
<feature type="signal peptide" evidence="1">
    <location>
        <begin position="1"/>
        <end position="24"/>
    </location>
</feature>
<gene>
    <name evidence="2" type="ORF">SM611_19475</name>
</gene>
<evidence type="ECO:0000313" key="3">
    <source>
        <dbReference type="Proteomes" id="UP001569963"/>
    </source>
</evidence>
<evidence type="ECO:0008006" key="4">
    <source>
        <dbReference type="Google" id="ProtNLM"/>
    </source>
</evidence>
<proteinExistence type="predicted"/>